<proteinExistence type="predicted"/>
<gene>
    <name evidence="1" type="ORF">AOE58_01700</name>
</gene>
<organism evidence="1 2">
    <name type="scientific">Candidatus Riesia pthiripubis</name>
    <dbReference type="NCBI Taxonomy" id="428412"/>
    <lineage>
        <taxon>Bacteria</taxon>
        <taxon>Pseudomonadati</taxon>
        <taxon>Pseudomonadota</taxon>
        <taxon>Gammaproteobacteria</taxon>
        <taxon>Enterobacterales</taxon>
        <taxon>Enterobacteriaceae</taxon>
        <taxon>Candidatus Riesia</taxon>
    </lineage>
</organism>
<dbReference type="Proteomes" id="UP000243729">
    <property type="component" value="Chromosome"/>
</dbReference>
<name>A0A1V0HP97_9ENTR</name>
<evidence type="ECO:0000313" key="2">
    <source>
        <dbReference type="Proteomes" id="UP000243729"/>
    </source>
</evidence>
<dbReference type="EMBL" id="CP012846">
    <property type="protein sequence ID" value="ARC54627.1"/>
    <property type="molecule type" value="Genomic_DNA"/>
</dbReference>
<dbReference type="AlphaFoldDB" id="A0A1V0HP97"/>
<keyword evidence="2" id="KW-1185">Reference proteome</keyword>
<sequence>MTDPENSFFKNLCCVSESAIFIKEFGKTRIVINSFLHIFLKSLKEFAVILEKLEIAIDLDDSINSFIF</sequence>
<evidence type="ECO:0000313" key="1">
    <source>
        <dbReference type="EMBL" id="ARC54627.1"/>
    </source>
</evidence>
<accession>A0A1V0HP97</accession>
<reference evidence="1 2" key="1">
    <citation type="submission" date="2015-10" db="EMBL/GenBank/DDBJ databases">
        <title>Survey of human and primate louse endosymbionts.</title>
        <authorList>
            <person name="Boyd B.M."/>
        </authorList>
    </citation>
    <scope>NUCLEOTIDE SEQUENCE [LARGE SCALE GENOMIC DNA]</scope>
    <source>
        <strain evidence="1 2">HPNA</strain>
    </source>
</reference>
<protein>
    <submittedName>
        <fullName evidence="1">Uncharacterized protein</fullName>
    </submittedName>
</protein>